<keyword evidence="5 8" id="KW-0456">Lyase</keyword>
<dbReference type="GO" id="GO:0008270">
    <property type="term" value="F:zinc ion binding"/>
    <property type="evidence" value="ECO:0007669"/>
    <property type="project" value="UniProtKB-UniRule"/>
</dbReference>
<dbReference type="InParanoid" id="A0A2H3D3V1"/>
<keyword evidence="3 7" id="KW-0479">Metal-binding</keyword>
<evidence type="ECO:0000256" key="1">
    <source>
        <dbReference type="ARBA" id="ARBA00006217"/>
    </source>
</evidence>
<keyword evidence="4 7" id="KW-0862">Zinc</keyword>
<evidence type="ECO:0000256" key="8">
    <source>
        <dbReference type="RuleBase" id="RU003956"/>
    </source>
</evidence>
<reference evidence="11" key="1">
    <citation type="journal article" date="2017" name="Nat. Ecol. Evol.">
        <title>Genome expansion and lineage-specific genetic innovations in the forest pathogenic fungi Armillaria.</title>
        <authorList>
            <person name="Sipos G."/>
            <person name="Prasanna A.N."/>
            <person name="Walter M.C."/>
            <person name="O'Connor E."/>
            <person name="Balint B."/>
            <person name="Krizsan K."/>
            <person name="Kiss B."/>
            <person name="Hess J."/>
            <person name="Varga T."/>
            <person name="Slot J."/>
            <person name="Riley R."/>
            <person name="Boka B."/>
            <person name="Rigling D."/>
            <person name="Barry K."/>
            <person name="Lee J."/>
            <person name="Mihaltcheva S."/>
            <person name="LaButti K."/>
            <person name="Lipzen A."/>
            <person name="Waldron R."/>
            <person name="Moloney N.M."/>
            <person name="Sperisen C."/>
            <person name="Kredics L."/>
            <person name="Vagvoelgyi C."/>
            <person name="Patrignani A."/>
            <person name="Fitzpatrick D."/>
            <person name="Nagy I."/>
            <person name="Doyle S."/>
            <person name="Anderson J.B."/>
            <person name="Grigoriev I.V."/>
            <person name="Gueldener U."/>
            <person name="Muensterkoetter M."/>
            <person name="Nagy L.G."/>
        </authorList>
    </citation>
    <scope>NUCLEOTIDE SEQUENCE [LARGE SCALE GENOMIC DNA]</scope>
    <source>
        <strain evidence="11">Ar21-2</strain>
    </source>
</reference>
<organism evidence="10 11">
    <name type="scientific">Armillaria gallica</name>
    <name type="common">Bulbous honey fungus</name>
    <name type="synonym">Armillaria bulbosa</name>
    <dbReference type="NCBI Taxonomy" id="47427"/>
    <lineage>
        <taxon>Eukaryota</taxon>
        <taxon>Fungi</taxon>
        <taxon>Dikarya</taxon>
        <taxon>Basidiomycota</taxon>
        <taxon>Agaricomycotina</taxon>
        <taxon>Agaricomycetes</taxon>
        <taxon>Agaricomycetidae</taxon>
        <taxon>Agaricales</taxon>
        <taxon>Marasmiineae</taxon>
        <taxon>Physalacriaceae</taxon>
        <taxon>Armillaria</taxon>
    </lineage>
</organism>
<feature type="chain" id="PRO_5013574689" description="Carbonic anhydrase" evidence="9">
    <location>
        <begin position="19"/>
        <end position="318"/>
    </location>
</feature>
<dbReference type="Proteomes" id="UP000217790">
    <property type="component" value="Unassembled WGS sequence"/>
</dbReference>
<dbReference type="OMA" id="ANQFHEW"/>
<dbReference type="InterPro" id="IPR001765">
    <property type="entry name" value="Carbonic_anhydrase"/>
</dbReference>
<evidence type="ECO:0000256" key="5">
    <source>
        <dbReference type="ARBA" id="ARBA00023239"/>
    </source>
</evidence>
<feature type="binding site" evidence="7">
    <location>
        <position position="133"/>
    </location>
    <ligand>
        <name>Zn(2+)</name>
        <dbReference type="ChEBI" id="CHEBI:29105"/>
    </ligand>
</feature>
<feature type="binding site" evidence="7">
    <location>
        <position position="76"/>
    </location>
    <ligand>
        <name>Zn(2+)</name>
        <dbReference type="ChEBI" id="CHEBI:29105"/>
    </ligand>
</feature>
<dbReference type="EC" id="4.2.1.1" evidence="2 8"/>
<dbReference type="Pfam" id="PF00484">
    <property type="entry name" value="Pro_CA"/>
    <property type="match status" value="1"/>
</dbReference>
<comment type="function">
    <text evidence="8">Reversible hydration of carbon dioxide.</text>
</comment>
<dbReference type="SUPFAM" id="SSF53056">
    <property type="entry name" value="beta-carbonic anhydrase, cab"/>
    <property type="match status" value="1"/>
</dbReference>
<evidence type="ECO:0000256" key="2">
    <source>
        <dbReference type="ARBA" id="ARBA00012925"/>
    </source>
</evidence>
<dbReference type="OrthoDB" id="10248475at2759"/>
<dbReference type="GO" id="GO:0004089">
    <property type="term" value="F:carbonate dehydratase activity"/>
    <property type="evidence" value="ECO:0007669"/>
    <property type="project" value="UniProtKB-UniRule"/>
</dbReference>
<keyword evidence="9" id="KW-0732">Signal</keyword>
<dbReference type="AlphaFoldDB" id="A0A2H3D3V1"/>
<dbReference type="GO" id="GO:0071244">
    <property type="term" value="P:cellular response to carbon dioxide"/>
    <property type="evidence" value="ECO:0007669"/>
    <property type="project" value="TreeGrafter"/>
</dbReference>
<dbReference type="PANTHER" id="PTHR11002:SF76">
    <property type="entry name" value="CARBONIC ANHYDRASE"/>
    <property type="match status" value="1"/>
</dbReference>
<evidence type="ECO:0000313" key="10">
    <source>
        <dbReference type="EMBL" id="PBK89955.1"/>
    </source>
</evidence>
<proteinExistence type="inferred from homology"/>
<dbReference type="EMBL" id="KZ293667">
    <property type="protein sequence ID" value="PBK89955.1"/>
    <property type="molecule type" value="Genomic_DNA"/>
</dbReference>
<dbReference type="SMART" id="SM00947">
    <property type="entry name" value="Pro_CA"/>
    <property type="match status" value="1"/>
</dbReference>
<accession>A0A2H3D3V1</accession>
<evidence type="ECO:0000256" key="7">
    <source>
        <dbReference type="PIRSR" id="PIRSR601765-1"/>
    </source>
</evidence>
<evidence type="ECO:0000256" key="4">
    <source>
        <dbReference type="ARBA" id="ARBA00022833"/>
    </source>
</evidence>
<dbReference type="InterPro" id="IPR036874">
    <property type="entry name" value="Carbonic_anhydrase_sf"/>
</dbReference>
<evidence type="ECO:0000313" key="11">
    <source>
        <dbReference type="Proteomes" id="UP000217790"/>
    </source>
</evidence>
<evidence type="ECO:0000256" key="6">
    <source>
        <dbReference type="ARBA" id="ARBA00048348"/>
    </source>
</evidence>
<dbReference type="PANTHER" id="PTHR11002">
    <property type="entry name" value="CARBONIC ANHYDRASE"/>
    <property type="match status" value="1"/>
</dbReference>
<evidence type="ECO:0000256" key="3">
    <source>
        <dbReference type="ARBA" id="ARBA00022723"/>
    </source>
</evidence>
<protein>
    <recommendedName>
        <fullName evidence="2 8">Carbonic anhydrase</fullName>
        <ecNumber evidence="2 8">4.2.1.1</ecNumber>
    </recommendedName>
    <alternativeName>
        <fullName evidence="8">Carbonate dehydratase</fullName>
    </alternativeName>
</protein>
<feature type="binding site" evidence="7">
    <location>
        <position position="130"/>
    </location>
    <ligand>
        <name>Zn(2+)</name>
        <dbReference type="ChEBI" id="CHEBI:29105"/>
    </ligand>
</feature>
<dbReference type="STRING" id="47427.A0A2H3D3V1"/>
<name>A0A2H3D3V1_ARMGA</name>
<feature type="binding site" evidence="7">
    <location>
        <position position="74"/>
    </location>
    <ligand>
        <name>Zn(2+)</name>
        <dbReference type="ChEBI" id="CHEBI:29105"/>
    </ligand>
</feature>
<comment type="similarity">
    <text evidence="1 8">Belongs to the beta-class carbonic anhydrase family.</text>
</comment>
<gene>
    <name evidence="10" type="ORF">ARMGADRAFT_1064894</name>
</gene>
<keyword evidence="11" id="KW-1185">Reference proteome</keyword>
<feature type="signal peptide" evidence="9">
    <location>
        <begin position="1"/>
        <end position="18"/>
    </location>
</feature>
<dbReference type="GO" id="GO:0034599">
    <property type="term" value="P:cellular response to oxidative stress"/>
    <property type="evidence" value="ECO:0007669"/>
    <property type="project" value="TreeGrafter"/>
</dbReference>
<sequence length="318" mass="34537">MQCIGFLLLLITAPFLVANAHYGHSHQREASVPELGVLFQGNQRFKEKMQTENPTLLTDLTENGQEPEFMFIGCSDSRVSEGTVFNANPGTLFTERNIANQFVAEDANAQSVVAYAVSELHVQHIIVMGHYGCGGIAAAIATPPEEPLDAANTAVQNWIAPIRALYQNSTRAEIVSLREKNAALEVVEEPEPDERKCWPLFSSVTHITGFRALVEENVKVSVQAIATSTVIQDHFAALAQGGGEGEALVQVFIHGWVYDIANGEIQSLGISVGPPGVEIPSVPFATVTSSERVRPLENTSEDPVLVCQELCKAKRNFL</sequence>
<dbReference type="FunCoup" id="A0A2H3D3V1">
    <property type="interactions" value="280"/>
</dbReference>
<comment type="catalytic activity">
    <reaction evidence="6 8">
        <text>hydrogencarbonate + H(+) = CO2 + H2O</text>
        <dbReference type="Rhea" id="RHEA:10748"/>
        <dbReference type="ChEBI" id="CHEBI:15377"/>
        <dbReference type="ChEBI" id="CHEBI:15378"/>
        <dbReference type="ChEBI" id="CHEBI:16526"/>
        <dbReference type="ChEBI" id="CHEBI:17544"/>
        <dbReference type="EC" id="4.2.1.1"/>
    </reaction>
</comment>
<dbReference type="Gene3D" id="3.40.1050.10">
    <property type="entry name" value="Carbonic anhydrase"/>
    <property type="match status" value="1"/>
</dbReference>
<evidence type="ECO:0000256" key="9">
    <source>
        <dbReference type="SAM" id="SignalP"/>
    </source>
</evidence>
<comment type="cofactor">
    <cofactor evidence="7">
        <name>Zn(2+)</name>
        <dbReference type="ChEBI" id="CHEBI:29105"/>
    </cofactor>
    <text evidence="7">Binds 1 zinc ion per subunit.</text>
</comment>